<organism evidence="1 2">
    <name type="scientific">Parasaccharibacter apium</name>
    <dbReference type="NCBI Taxonomy" id="1510841"/>
    <lineage>
        <taxon>Bacteria</taxon>
        <taxon>Pseudomonadati</taxon>
        <taxon>Pseudomonadota</taxon>
        <taxon>Alphaproteobacteria</taxon>
        <taxon>Acetobacterales</taxon>
        <taxon>Acetobacteraceae</taxon>
        <taxon>Parasaccharibacter</taxon>
    </lineage>
</organism>
<dbReference type="EMBL" id="CBLY010000006">
    <property type="protein sequence ID" value="CDG34010.1"/>
    <property type="molecule type" value="Genomic_DNA"/>
</dbReference>
<gene>
    <name evidence="1" type="ORF">SACS_1272</name>
</gene>
<comment type="caution">
    <text evidence="1">The sequence shown here is derived from an EMBL/GenBank/DDBJ whole genome shotgun (WGS) entry which is preliminary data.</text>
</comment>
<accession>A0A7U7J0Y2</accession>
<proteinExistence type="predicted"/>
<evidence type="ECO:0000313" key="1">
    <source>
        <dbReference type="EMBL" id="CDG34010.1"/>
    </source>
</evidence>
<reference evidence="1 2" key="2">
    <citation type="journal article" date="2014" name="PLoS ONE">
        <title>Evolution of mitochondria reconstructed from the energy metabolism of living bacteria.</title>
        <authorList>
            <person name="Degli Esposti M."/>
            <person name="Chouaia B."/>
            <person name="Comandatore F."/>
            <person name="Crotti E."/>
            <person name="Sassera D."/>
            <person name="Lievens P.M."/>
            <person name="Daffonchio D."/>
            <person name="Bandi C."/>
        </authorList>
    </citation>
    <scope>NUCLEOTIDE SEQUENCE [LARGE SCALE GENOMIC DNA]</scope>
    <source>
        <strain evidence="2">AM169</strain>
    </source>
</reference>
<protein>
    <submittedName>
        <fullName evidence="1">Uncharacterized protein</fullName>
    </submittedName>
</protein>
<name>A0A7U7J0Y2_9PROT</name>
<sequence>MIMLRLSYSSTIPVDKAVNTPRVKAHSIGFLFFFHRLPIF</sequence>
<reference evidence="1 2" key="1">
    <citation type="journal article" date="2014" name="Genome Biol. Evol.">
        <title>Acetic acid bacteria genomes reveal functional traits for adaptation to life in insect guts.</title>
        <authorList>
            <person name="Chouaia B."/>
            <person name="Gaiarsa S."/>
            <person name="Crotti E."/>
            <person name="Comandatore F."/>
            <person name="Degli Esposti M."/>
            <person name="Ricci I."/>
            <person name="Alma A."/>
            <person name="Favia G."/>
            <person name="Bandi C."/>
            <person name="Daffonchio D."/>
        </authorList>
    </citation>
    <scope>NUCLEOTIDE SEQUENCE [LARGE SCALE GENOMIC DNA]</scope>
    <source>
        <strain evidence="2">AM169</strain>
    </source>
</reference>
<dbReference type="AlphaFoldDB" id="A0A7U7J0Y2"/>
<dbReference type="Proteomes" id="UP000027590">
    <property type="component" value="Unassembled WGS sequence"/>
</dbReference>
<evidence type="ECO:0000313" key="2">
    <source>
        <dbReference type="Proteomes" id="UP000027590"/>
    </source>
</evidence>